<gene>
    <name evidence="1" type="ORF">MEUPH1_LOCUS16464</name>
</gene>
<protein>
    <submittedName>
        <fullName evidence="1">Uncharacterized protein</fullName>
    </submittedName>
</protein>
<reference evidence="1 2" key="1">
    <citation type="submission" date="2023-01" db="EMBL/GenBank/DDBJ databases">
        <authorList>
            <person name="Whitehead M."/>
        </authorList>
    </citation>
    <scope>NUCLEOTIDE SEQUENCE [LARGE SCALE GENOMIC DNA]</scope>
</reference>
<keyword evidence="2" id="KW-1185">Reference proteome</keyword>
<evidence type="ECO:0000313" key="1">
    <source>
        <dbReference type="EMBL" id="CAI6361259.1"/>
    </source>
</evidence>
<evidence type="ECO:0000313" key="2">
    <source>
        <dbReference type="Proteomes" id="UP001160148"/>
    </source>
</evidence>
<dbReference type="Proteomes" id="UP001160148">
    <property type="component" value="Unassembled WGS sequence"/>
</dbReference>
<name>A0AAV0WYU3_9HEMI</name>
<accession>A0AAV0WYU3</accession>
<dbReference type="AlphaFoldDB" id="A0AAV0WYU3"/>
<sequence>MEWTIETILNLLHTTNDGRCVLADGKKNNGYLSDDAQNLITQLLINHLLQDQSKGTDLFFRKISELIVEVFPKEQKSVYFIPSKTEDQHQAHAKGKLIERWKNVARKLRLAGAISCERKKTVVTQATTSSLPNFSEEVKSATYWLQTEGLNFSNLNIIKAKWLITYEVRKYDIFESNEQSISDIFLKWPIFQSPKDWYVLEDFKIGNLITHKITDDRNTYMNSYKYALTLLTELDSTYLNGDLRSSIVISLLLVPYLIPTKTQIKNNNVSVKTKFWKPLLVESASAFAIHVQNMIKFHEDFCQREIKYLHHGATIQPYIAFVGEDIQSISSCYVRVNQRWCFEDPLIALEVCFKTFFVFNCNYPKECYDSWLIVQQLLFQLHTPHDKSTSITKSVSGQF</sequence>
<proteinExistence type="predicted"/>
<comment type="caution">
    <text evidence="1">The sequence shown here is derived from an EMBL/GenBank/DDBJ whole genome shotgun (WGS) entry which is preliminary data.</text>
</comment>
<organism evidence="1 2">
    <name type="scientific">Macrosiphum euphorbiae</name>
    <name type="common">potato aphid</name>
    <dbReference type="NCBI Taxonomy" id="13131"/>
    <lineage>
        <taxon>Eukaryota</taxon>
        <taxon>Metazoa</taxon>
        <taxon>Ecdysozoa</taxon>
        <taxon>Arthropoda</taxon>
        <taxon>Hexapoda</taxon>
        <taxon>Insecta</taxon>
        <taxon>Pterygota</taxon>
        <taxon>Neoptera</taxon>
        <taxon>Paraneoptera</taxon>
        <taxon>Hemiptera</taxon>
        <taxon>Sternorrhyncha</taxon>
        <taxon>Aphidomorpha</taxon>
        <taxon>Aphidoidea</taxon>
        <taxon>Aphididae</taxon>
        <taxon>Macrosiphini</taxon>
        <taxon>Macrosiphum</taxon>
    </lineage>
</organism>
<dbReference type="EMBL" id="CARXXK010000003">
    <property type="protein sequence ID" value="CAI6361259.1"/>
    <property type="molecule type" value="Genomic_DNA"/>
</dbReference>